<keyword evidence="1" id="KW-0812">Transmembrane</keyword>
<protein>
    <submittedName>
        <fullName evidence="2">Uncharacterized protein</fullName>
    </submittedName>
</protein>
<evidence type="ECO:0000256" key="1">
    <source>
        <dbReference type="SAM" id="Phobius"/>
    </source>
</evidence>
<accession>A0AAP0NWY2</accession>
<reference evidence="2 3" key="1">
    <citation type="submission" date="2024-01" db="EMBL/GenBank/DDBJ databases">
        <title>Genome assemblies of Stephania.</title>
        <authorList>
            <person name="Yang L."/>
        </authorList>
    </citation>
    <scope>NUCLEOTIDE SEQUENCE [LARGE SCALE GENOMIC DNA]</scope>
    <source>
        <strain evidence="2">YNDBR</strain>
        <tissue evidence="2">Leaf</tissue>
    </source>
</reference>
<sequence>MLSFPLRAFFPFNVLSISLVVLSLSCLSQFPLSTALSLSFSFMSFFIMFTVHGYGLHSGEEEREHGELIMAMMEVPFTN</sequence>
<evidence type="ECO:0000313" key="3">
    <source>
        <dbReference type="Proteomes" id="UP001420932"/>
    </source>
</evidence>
<comment type="caution">
    <text evidence="2">The sequence shown here is derived from an EMBL/GenBank/DDBJ whole genome shotgun (WGS) entry which is preliminary data.</text>
</comment>
<keyword evidence="1" id="KW-1133">Transmembrane helix</keyword>
<name>A0AAP0NWY2_9MAGN</name>
<evidence type="ECO:0000313" key="2">
    <source>
        <dbReference type="EMBL" id="KAK9121434.1"/>
    </source>
</evidence>
<feature type="transmembrane region" description="Helical" evidence="1">
    <location>
        <begin position="12"/>
        <end position="30"/>
    </location>
</feature>
<dbReference type="Proteomes" id="UP001420932">
    <property type="component" value="Unassembled WGS sequence"/>
</dbReference>
<feature type="transmembrane region" description="Helical" evidence="1">
    <location>
        <begin position="36"/>
        <end position="56"/>
    </location>
</feature>
<proteinExistence type="predicted"/>
<dbReference type="AlphaFoldDB" id="A0AAP0NWY2"/>
<dbReference type="PROSITE" id="PS51257">
    <property type="entry name" value="PROKAR_LIPOPROTEIN"/>
    <property type="match status" value="1"/>
</dbReference>
<gene>
    <name evidence="2" type="ORF">Syun_019051</name>
</gene>
<keyword evidence="1" id="KW-0472">Membrane</keyword>
<organism evidence="2 3">
    <name type="scientific">Stephania yunnanensis</name>
    <dbReference type="NCBI Taxonomy" id="152371"/>
    <lineage>
        <taxon>Eukaryota</taxon>
        <taxon>Viridiplantae</taxon>
        <taxon>Streptophyta</taxon>
        <taxon>Embryophyta</taxon>
        <taxon>Tracheophyta</taxon>
        <taxon>Spermatophyta</taxon>
        <taxon>Magnoliopsida</taxon>
        <taxon>Ranunculales</taxon>
        <taxon>Menispermaceae</taxon>
        <taxon>Menispermoideae</taxon>
        <taxon>Cissampelideae</taxon>
        <taxon>Stephania</taxon>
    </lineage>
</organism>
<keyword evidence="3" id="KW-1185">Reference proteome</keyword>
<dbReference type="EMBL" id="JBBNAF010000008">
    <property type="protein sequence ID" value="KAK9121434.1"/>
    <property type="molecule type" value="Genomic_DNA"/>
</dbReference>